<gene>
    <name evidence="2" type="ORF">TNCT_376441</name>
</gene>
<accession>A0A8X6HU54</accession>
<dbReference type="OrthoDB" id="6433553at2759"/>
<name>A0A8X6HU54_TRICU</name>
<dbReference type="AlphaFoldDB" id="A0A8X6HU54"/>
<evidence type="ECO:0000313" key="3">
    <source>
        <dbReference type="Proteomes" id="UP000887116"/>
    </source>
</evidence>
<dbReference type="InterPro" id="IPR040676">
    <property type="entry name" value="DUF5641"/>
</dbReference>
<organism evidence="2 3">
    <name type="scientific">Trichonephila clavata</name>
    <name type="common">Joro spider</name>
    <name type="synonym">Nephila clavata</name>
    <dbReference type="NCBI Taxonomy" id="2740835"/>
    <lineage>
        <taxon>Eukaryota</taxon>
        <taxon>Metazoa</taxon>
        <taxon>Ecdysozoa</taxon>
        <taxon>Arthropoda</taxon>
        <taxon>Chelicerata</taxon>
        <taxon>Arachnida</taxon>
        <taxon>Araneae</taxon>
        <taxon>Araneomorphae</taxon>
        <taxon>Entelegynae</taxon>
        <taxon>Araneoidea</taxon>
        <taxon>Nephilidae</taxon>
        <taxon>Trichonephila</taxon>
    </lineage>
</organism>
<sequence>MVERTLITTAHLSLRDNQNSSKIRIGDVVLLQEAVPPRSTWKRAQVEELILGRDEKVRICVLRTNRRTRPVQLVVPLEVDQDGEGVASLNSTSNLK</sequence>
<dbReference type="Pfam" id="PF18701">
    <property type="entry name" value="DUF5641"/>
    <property type="match status" value="1"/>
</dbReference>
<dbReference type="Proteomes" id="UP000887116">
    <property type="component" value="Unassembled WGS sequence"/>
</dbReference>
<dbReference type="EMBL" id="BMAO01039255">
    <property type="protein sequence ID" value="GFR30167.1"/>
    <property type="molecule type" value="Genomic_DNA"/>
</dbReference>
<feature type="domain" description="DUF5641" evidence="1">
    <location>
        <begin position="17"/>
        <end position="76"/>
    </location>
</feature>
<comment type="caution">
    <text evidence="2">The sequence shown here is derived from an EMBL/GenBank/DDBJ whole genome shotgun (WGS) entry which is preliminary data.</text>
</comment>
<proteinExistence type="predicted"/>
<evidence type="ECO:0000313" key="2">
    <source>
        <dbReference type="EMBL" id="GFR30167.1"/>
    </source>
</evidence>
<protein>
    <recommendedName>
        <fullName evidence="1">DUF5641 domain-containing protein</fullName>
    </recommendedName>
</protein>
<reference evidence="2" key="1">
    <citation type="submission" date="2020-07" db="EMBL/GenBank/DDBJ databases">
        <title>Multicomponent nature underlies the extraordinary mechanical properties of spider dragline silk.</title>
        <authorList>
            <person name="Kono N."/>
            <person name="Nakamura H."/>
            <person name="Mori M."/>
            <person name="Yoshida Y."/>
            <person name="Ohtoshi R."/>
            <person name="Malay A.D."/>
            <person name="Moran D.A.P."/>
            <person name="Tomita M."/>
            <person name="Numata K."/>
            <person name="Arakawa K."/>
        </authorList>
    </citation>
    <scope>NUCLEOTIDE SEQUENCE</scope>
</reference>
<evidence type="ECO:0000259" key="1">
    <source>
        <dbReference type="Pfam" id="PF18701"/>
    </source>
</evidence>
<keyword evidence="3" id="KW-1185">Reference proteome</keyword>